<evidence type="ECO:0000256" key="1">
    <source>
        <dbReference type="ARBA" id="ARBA00005721"/>
    </source>
</evidence>
<organism evidence="2 3">
    <name type="scientific">Atopobium deltae</name>
    <dbReference type="NCBI Taxonomy" id="1393034"/>
    <lineage>
        <taxon>Bacteria</taxon>
        <taxon>Bacillati</taxon>
        <taxon>Actinomycetota</taxon>
        <taxon>Coriobacteriia</taxon>
        <taxon>Coriobacteriales</taxon>
        <taxon>Atopobiaceae</taxon>
        <taxon>Atopobium</taxon>
    </lineage>
</organism>
<reference evidence="3" key="1">
    <citation type="submission" date="2016-01" db="EMBL/GenBank/DDBJ databases">
        <authorList>
            <person name="Mitreva M."/>
            <person name="Pepin K.H."/>
            <person name="Mihindukulasuriya K.A."/>
            <person name="Fulton R."/>
            <person name="Fronick C."/>
            <person name="O'Laughlin M."/>
            <person name="Miner T."/>
            <person name="Herter B."/>
            <person name="Rosa B.A."/>
            <person name="Cordes M."/>
            <person name="Tomlinson C."/>
            <person name="Wollam A."/>
            <person name="Palsikar V.B."/>
            <person name="Mardis E.R."/>
            <person name="Wilson R.K."/>
        </authorList>
    </citation>
    <scope>NUCLEOTIDE SEQUENCE [LARGE SCALE GENOMIC DNA]</scope>
    <source>
        <strain evidence="3">DNF00019</strain>
    </source>
</reference>
<proteinExistence type="inferred from homology"/>
<dbReference type="Pfam" id="PF03780">
    <property type="entry name" value="Asp23"/>
    <property type="match status" value="1"/>
</dbReference>
<evidence type="ECO:0000313" key="2">
    <source>
        <dbReference type="EMBL" id="KXB34673.1"/>
    </source>
</evidence>
<protein>
    <recommendedName>
        <fullName evidence="4">Asp23/Gls24 family envelope stress response protein</fullName>
    </recommendedName>
</protein>
<dbReference type="Proteomes" id="UP000070675">
    <property type="component" value="Unassembled WGS sequence"/>
</dbReference>
<sequence length="120" mass="12585">MEQTEILISGIGISKNVISTIVSEAVNKVEGVARVGGNDIASNLISVLTAKALTPTRAVESDVDEKGLVITVHLAVFFGYTFTKLAEQVRLAAADAIAEQVGVEVSAVNVCIDSLVFPKE</sequence>
<name>A0A133XUT2_9ACTN</name>
<evidence type="ECO:0008006" key="4">
    <source>
        <dbReference type="Google" id="ProtNLM"/>
    </source>
</evidence>
<dbReference type="PANTHER" id="PTHR34297:SF1">
    <property type="entry name" value="ASP23_GLS24 FAMILY ENVELOPE STRESS RESPONSE PROTEIN"/>
    <property type="match status" value="1"/>
</dbReference>
<keyword evidence="3" id="KW-1185">Reference proteome</keyword>
<dbReference type="PATRIC" id="fig|1393034.3.peg.748"/>
<dbReference type="STRING" id="1393034.HMPREF3192_00772"/>
<gene>
    <name evidence="2" type="ORF">HMPREF3192_00772</name>
</gene>
<accession>A0A133XUT2</accession>
<comment type="caution">
    <text evidence="2">The sequence shown here is derived from an EMBL/GenBank/DDBJ whole genome shotgun (WGS) entry which is preliminary data.</text>
</comment>
<comment type="similarity">
    <text evidence="1">Belongs to the asp23 family.</text>
</comment>
<evidence type="ECO:0000313" key="3">
    <source>
        <dbReference type="Proteomes" id="UP000070675"/>
    </source>
</evidence>
<dbReference type="InterPro" id="IPR005531">
    <property type="entry name" value="Asp23"/>
</dbReference>
<dbReference type="RefSeq" id="WP_066305343.1">
    <property type="nucleotide sequence ID" value="NZ_KQ959492.1"/>
</dbReference>
<dbReference type="PANTHER" id="PTHR34297">
    <property type="entry name" value="HYPOTHETICAL CYTOSOLIC PROTEIN-RELATED"/>
    <property type="match status" value="1"/>
</dbReference>
<dbReference type="AlphaFoldDB" id="A0A133XUT2"/>
<dbReference type="EMBL" id="LSCR01000012">
    <property type="protein sequence ID" value="KXB34673.1"/>
    <property type="molecule type" value="Genomic_DNA"/>
</dbReference>
<dbReference type="OrthoDB" id="3182211at2"/>